<keyword evidence="15" id="KW-1185">Reference proteome</keyword>
<dbReference type="InterPro" id="IPR036116">
    <property type="entry name" value="FN3_sf"/>
</dbReference>
<evidence type="ECO:0000259" key="11">
    <source>
        <dbReference type="PROSITE" id="PS50055"/>
    </source>
</evidence>
<evidence type="ECO:0000256" key="2">
    <source>
        <dbReference type="ARBA" id="ARBA00022692"/>
    </source>
</evidence>
<feature type="domain" description="Tyrosine-protein phosphatase" evidence="11">
    <location>
        <begin position="987"/>
        <end position="1246"/>
    </location>
</feature>
<keyword evidence="6 10" id="KW-1133">Transmembrane helix</keyword>
<protein>
    <recommendedName>
        <fullName evidence="16">Protein-tyrosine-phosphatase</fullName>
    </recommendedName>
</protein>
<evidence type="ECO:0000256" key="5">
    <source>
        <dbReference type="ARBA" id="ARBA00022912"/>
    </source>
</evidence>
<dbReference type="SMART" id="SM00060">
    <property type="entry name" value="FN3"/>
    <property type="match status" value="2"/>
</dbReference>
<evidence type="ECO:0000313" key="15">
    <source>
        <dbReference type="Proteomes" id="UP001148838"/>
    </source>
</evidence>
<organism evidence="14 15">
    <name type="scientific">Periplaneta americana</name>
    <name type="common">American cockroach</name>
    <name type="synonym">Blatta americana</name>
    <dbReference type="NCBI Taxonomy" id="6978"/>
    <lineage>
        <taxon>Eukaryota</taxon>
        <taxon>Metazoa</taxon>
        <taxon>Ecdysozoa</taxon>
        <taxon>Arthropoda</taxon>
        <taxon>Hexapoda</taxon>
        <taxon>Insecta</taxon>
        <taxon>Pterygota</taxon>
        <taxon>Neoptera</taxon>
        <taxon>Polyneoptera</taxon>
        <taxon>Dictyoptera</taxon>
        <taxon>Blattodea</taxon>
        <taxon>Blattoidea</taxon>
        <taxon>Blattidae</taxon>
        <taxon>Blattinae</taxon>
        <taxon>Periplaneta</taxon>
    </lineage>
</organism>
<dbReference type="SMART" id="SM00404">
    <property type="entry name" value="PTPc_motif"/>
    <property type="match status" value="2"/>
</dbReference>
<feature type="domain" description="Tyrosine specific protein phosphatases" evidence="12">
    <location>
        <begin position="1164"/>
        <end position="1237"/>
    </location>
</feature>
<dbReference type="SUPFAM" id="SSF49265">
    <property type="entry name" value="Fibronectin type III"/>
    <property type="match status" value="2"/>
</dbReference>
<keyword evidence="7 10" id="KW-0472">Membrane</keyword>
<dbReference type="CDD" id="cd14553">
    <property type="entry name" value="R-PTPc-LAR-1"/>
    <property type="match status" value="1"/>
</dbReference>
<feature type="compositionally biased region" description="Basic and acidic residues" evidence="9">
    <location>
        <begin position="568"/>
        <end position="584"/>
    </location>
</feature>
<reference evidence="14 15" key="1">
    <citation type="journal article" date="2022" name="Allergy">
        <title>Genome assembly and annotation of Periplaneta americana reveal a comprehensive cockroach allergen profile.</title>
        <authorList>
            <person name="Wang L."/>
            <person name="Xiong Q."/>
            <person name="Saelim N."/>
            <person name="Wang L."/>
            <person name="Nong W."/>
            <person name="Wan A.T."/>
            <person name="Shi M."/>
            <person name="Liu X."/>
            <person name="Cao Q."/>
            <person name="Hui J.H.L."/>
            <person name="Sookrung N."/>
            <person name="Leung T.F."/>
            <person name="Tungtrongchitr A."/>
            <person name="Tsui S.K.W."/>
        </authorList>
    </citation>
    <scope>NUCLEOTIDE SEQUENCE [LARGE SCALE GENOMIC DNA]</scope>
    <source>
        <strain evidence="14">PWHHKU_190912</strain>
    </source>
</reference>
<keyword evidence="4" id="KW-0378">Hydrolase</keyword>
<dbReference type="EMBL" id="JAJSOF020000038">
    <property type="protein sequence ID" value="KAJ4427565.1"/>
    <property type="molecule type" value="Genomic_DNA"/>
</dbReference>
<accession>A0ABQ8S126</accession>
<keyword evidence="5" id="KW-0904">Protein phosphatase</keyword>
<proteinExistence type="predicted"/>
<evidence type="ECO:0000256" key="1">
    <source>
        <dbReference type="ARBA" id="ARBA00004479"/>
    </source>
</evidence>
<feature type="domain" description="Fibronectin type-III" evidence="13">
    <location>
        <begin position="1"/>
        <end position="38"/>
    </location>
</feature>
<dbReference type="InterPro" id="IPR003961">
    <property type="entry name" value="FN3_dom"/>
</dbReference>
<comment type="subcellular location">
    <subcellularLocation>
        <location evidence="1">Membrane</location>
        <topology evidence="1">Single-pass type I membrane protein</topology>
    </subcellularLocation>
</comment>
<evidence type="ECO:0008006" key="16">
    <source>
        <dbReference type="Google" id="ProtNLM"/>
    </source>
</evidence>
<keyword evidence="3" id="KW-0732">Signal</keyword>
<dbReference type="InterPro" id="IPR013783">
    <property type="entry name" value="Ig-like_fold"/>
</dbReference>
<dbReference type="InterPro" id="IPR050713">
    <property type="entry name" value="RTP_Phos/Ushers"/>
</dbReference>
<dbReference type="PANTHER" id="PTHR46957">
    <property type="entry name" value="CYTOKINE RECEPTOR"/>
    <property type="match status" value="1"/>
</dbReference>
<dbReference type="PRINTS" id="PR00700">
    <property type="entry name" value="PRTYPHPHTASE"/>
</dbReference>
<evidence type="ECO:0000256" key="4">
    <source>
        <dbReference type="ARBA" id="ARBA00022801"/>
    </source>
</evidence>
<keyword evidence="8" id="KW-0325">Glycoprotein</keyword>
<name>A0ABQ8S126_PERAM</name>
<dbReference type="Gene3D" id="3.90.190.10">
    <property type="entry name" value="Protein tyrosine phosphatase superfamily"/>
    <property type="match status" value="2"/>
</dbReference>
<dbReference type="Pfam" id="PF00041">
    <property type="entry name" value="fn3"/>
    <property type="match status" value="2"/>
</dbReference>
<evidence type="ECO:0000256" key="6">
    <source>
        <dbReference type="ARBA" id="ARBA00022989"/>
    </source>
</evidence>
<evidence type="ECO:0000256" key="8">
    <source>
        <dbReference type="ARBA" id="ARBA00023180"/>
    </source>
</evidence>
<sequence length="1255" mass="143711">AVFINLEENTDYVYRVRAHTSQGAGPYSEKITVHTERDIVRAPMSVQAVATSDQSVEVWWEQVPSRSKVIGYQIFYTMTAVEDLDEWQQKVVGLTESADLVNLEKYAQYAIAVAARTKTALGRLSEKVTVKVKPEDVPLNLRAHDVNTHSMTLSWSPPIRLNPINYKISFDAVKEFVDSQGITQTQNVPRRLIMLEPTVQSHTINELSPFTTYNVNVSAIPSDHQYRPPTKITVTTQMADFSCAAQQLNASQSTHRFSFVNHTIKTVNMPKVRHSVNLKSKLTSYISEFKEDGLSTDNKILFCNLCQCAVSSTQKFLVQQHITTSKHQANKQLNSKQRQLFLTQPTTSNVRSEFNIDLCRSLISADIPLYKLKNKVFREFLEKYTQHTIPDESTLRKTYAPSIYDETIQKIRDEIKDSSIWVSIDETPDKEAPQPMVKPDFYGVVNSAEIQVILPQASEEYGPISHYYLIVVPEDKINAQKNPDQFLTEELIANKGNKQERENAPYIAAKFPQRNIPYTFHLGSGEQYEGFINRKLERGKKYRIFVRAVVDTPQKHLYTSSPFSEHLSLDMREVPPGEPPKRPNPDGPADNTDVSMNRNMEEATMVWVIGPIIAALLLSICLIILFIIKKRRQPCKAPDQAAVTRPLMAADIGTSHAPTDPVEMRRLNFQTPGMISHPPIPISELANHIERLKANDNLKFSQEYESIEPGQQFTWDHSNMEVNKPKNRYANVIAYDHSRVILQPVDGILGSDYINANYCDGYRKHNAYVATQGPLQDTFADFWRMCWELRSATIVMMTKLEERTRIKCDQYWPTRGTDTYGAMTVTITDVQELATYCIRTFQIHKAGYSERREIKQFQFTAWPDHGVPDHPAPFLQFLRRVRNMNPSDAGPMVVHCSAGVGRTGCFIVIDSMLERMRHEKMIDIYGHVTCLRAQRNYMVQTEDQYIFIHDALLEAVICGNTEVAARNLHTHIQKLMQPEIGENITGMELEFKKLSNIKADSTRFISANLPCNKHKNRLIHILPFESTRVCLTPVRTIEGSDYINASFIDGYRYRAAYIATQGPLLDTTEDFWRMLWEHNSTIVVMLTKLKEMGREKCHQYWPSDRSVRYQCFVVDPIAEYNMPQYILREFKVTDARDGSSRTVRQFQFIDWPEQGVPKSGDGFIDFIGQVHKTKEQFGQDGPITVHCSAGVGRTGVFITLSIVLERMQYEGVVDVFQTVRILRTQRPAMVQTEDQYQFCYRAALEYLGSFDHYAN</sequence>
<evidence type="ECO:0000256" key="10">
    <source>
        <dbReference type="SAM" id="Phobius"/>
    </source>
</evidence>
<evidence type="ECO:0000256" key="3">
    <source>
        <dbReference type="ARBA" id="ARBA00022729"/>
    </source>
</evidence>
<dbReference type="PROSITE" id="PS50055">
    <property type="entry name" value="TYR_PHOSPHATASE_PTP"/>
    <property type="match status" value="2"/>
</dbReference>
<dbReference type="InterPro" id="IPR000387">
    <property type="entry name" value="Tyr_Pase_dom"/>
</dbReference>
<evidence type="ECO:0000256" key="7">
    <source>
        <dbReference type="ARBA" id="ARBA00023136"/>
    </source>
</evidence>
<comment type="caution">
    <text evidence="14">The sequence shown here is derived from an EMBL/GenBank/DDBJ whole genome shotgun (WGS) entry which is preliminary data.</text>
</comment>
<gene>
    <name evidence="14" type="ORF">ANN_25213</name>
</gene>
<feature type="transmembrane region" description="Helical" evidence="10">
    <location>
        <begin position="605"/>
        <end position="628"/>
    </location>
</feature>
<evidence type="ECO:0000313" key="14">
    <source>
        <dbReference type="EMBL" id="KAJ4427565.1"/>
    </source>
</evidence>
<evidence type="ECO:0000259" key="12">
    <source>
        <dbReference type="PROSITE" id="PS50056"/>
    </source>
</evidence>
<dbReference type="SMART" id="SM00194">
    <property type="entry name" value="PTPc"/>
    <property type="match status" value="2"/>
</dbReference>
<feature type="non-terminal residue" evidence="14">
    <location>
        <position position="1"/>
    </location>
</feature>
<dbReference type="InterPro" id="IPR029021">
    <property type="entry name" value="Prot-tyrosine_phosphatase-like"/>
</dbReference>
<dbReference type="CDD" id="cd00063">
    <property type="entry name" value="FN3"/>
    <property type="match status" value="3"/>
</dbReference>
<dbReference type="PANTHER" id="PTHR46957:SF6">
    <property type="entry name" value="PROTEIN-TYROSINE-PHOSPHATASE"/>
    <property type="match status" value="1"/>
</dbReference>
<keyword evidence="2 10" id="KW-0812">Transmembrane</keyword>
<dbReference type="PROSITE" id="PS50853">
    <property type="entry name" value="FN3"/>
    <property type="match status" value="3"/>
</dbReference>
<dbReference type="PROSITE" id="PS50056">
    <property type="entry name" value="TYR_PHOSPHATASE_2"/>
    <property type="match status" value="2"/>
</dbReference>
<feature type="region of interest" description="Disordered" evidence="9">
    <location>
        <begin position="568"/>
        <end position="595"/>
    </location>
</feature>
<feature type="domain" description="Fibronectin type-III" evidence="13">
    <location>
        <begin position="137"/>
        <end position="239"/>
    </location>
</feature>
<dbReference type="Proteomes" id="UP001148838">
    <property type="component" value="Unassembled WGS sequence"/>
</dbReference>
<evidence type="ECO:0000259" key="13">
    <source>
        <dbReference type="PROSITE" id="PS50853"/>
    </source>
</evidence>
<dbReference type="Gene3D" id="2.60.40.10">
    <property type="entry name" value="Immunoglobulins"/>
    <property type="match status" value="3"/>
</dbReference>
<feature type="domain" description="Fibronectin type-III" evidence="13">
    <location>
        <begin position="42"/>
        <end position="135"/>
    </location>
</feature>
<evidence type="ECO:0000256" key="9">
    <source>
        <dbReference type="SAM" id="MobiDB-lite"/>
    </source>
</evidence>
<feature type="domain" description="Tyrosine specific protein phosphatases" evidence="12">
    <location>
        <begin position="875"/>
        <end position="946"/>
    </location>
</feature>
<dbReference type="PROSITE" id="PS00383">
    <property type="entry name" value="TYR_PHOSPHATASE_1"/>
    <property type="match status" value="2"/>
</dbReference>
<dbReference type="InterPro" id="IPR016130">
    <property type="entry name" value="Tyr_Pase_AS"/>
</dbReference>
<feature type="domain" description="Tyrosine-protein phosphatase" evidence="11">
    <location>
        <begin position="700"/>
        <end position="955"/>
    </location>
</feature>
<dbReference type="InterPro" id="IPR003595">
    <property type="entry name" value="Tyr_Pase_cat"/>
</dbReference>
<dbReference type="InterPro" id="IPR000242">
    <property type="entry name" value="PTP_cat"/>
</dbReference>
<dbReference type="SUPFAM" id="SSF52799">
    <property type="entry name" value="(Phosphotyrosine protein) phosphatases II"/>
    <property type="match status" value="2"/>
</dbReference>
<dbReference type="Pfam" id="PF00102">
    <property type="entry name" value="Y_phosphatase"/>
    <property type="match status" value="2"/>
</dbReference>